<dbReference type="AlphaFoldDB" id="Q0AU19"/>
<dbReference type="EMBL" id="CP000448">
    <property type="protein sequence ID" value="ABI69785.1"/>
    <property type="molecule type" value="Genomic_DNA"/>
</dbReference>
<dbReference type="InterPro" id="IPR023137">
    <property type="entry name" value="BrxA_sf"/>
</dbReference>
<dbReference type="Pfam" id="PF08849">
    <property type="entry name" value="BrxA"/>
    <property type="match status" value="1"/>
</dbReference>
<dbReference type="InterPro" id="IPR014948">
    <property type="entry name" value="BrxA"/>
</dbReference>
<dbReference type="KEGG" id="swo:Swol_2496"/>
<dbReference type="OrthoDB" id="3078533at2"/>
<organism evidence="1 2">
    <name type="scientific">Syntrophomonas wolfei subsp. wolfei (strain DSM 2245B / Goettingen)</name>
    <dbReference type="NCBI Taxonomy" id="335541"/>
    <lineage>
        <taxon>Bacteria</taxon>
        <taxon>Bacillati</taxon>
        <taxon>Bacillota</taxon>
        <taxon>Clostridia</taxon>
        <taxon>Eubacteriales</taxon>
        <taxon>Syntrophomonadaceae</taxon>
        <taxon>Syntrophomonas</taxon>
    </lineage>
</organism>
<dbReference type="RefSeq" id="WP_011641867.1">
    <property type="nucleotide sequence ID" value="NC_008346.1"/>
</dbReference>
<sequence>MTEIKYSAALTGEPFLFYESRQVARLKLSGRNQQQIREEIKSQNLFQYATEKSLAKRINAVQKRVDTLDETLLRFLAEKPSATAKIINLYAIMQTNKLMLDFIIEIIGDKFEQGNLVLEKRDLNEFFVAKREQQENIARWSDETIAKLKRVLPRIIFEAGILADRNTGTLQRLTLDKDVEKYFREHGEIEFLKAVGTIV</sequence>
<keyword evidence="2" id="KW-1185">Reference proteome</keyword>
<evidence type="ECO:0000313" key="1">
    <source>
        <dbReference type="EMBL" id="ABI69785.1"/>
    </source>
</evidence>
<proteinExistence type="predicted"/>
<name>Q0AU19_SYNWW</name>
<protein>
    <recommendedName>
        <fullName evidence="3">DUF1819 domain-containing protein</fullName>
    </recommendedName>
</protein>
<dbReference type="eggNOG" id="ENOG502ZAM1">
    <property type="taxonomic scope" value="Bacteria"/>
</dbReference>
<dbReference type="Proteomes" id="UP000001968">
    <property type="component" value="Chromosome"/>
</dbReference>
<dbReference type="HOGENOM" id="CLU_087567_3_0_9"/>
<dbReference type="STRING" id="335541.Swol_2496"/>
<gene>
    <name evidence="1" type="ordered locus">Swol_2496</name>
</gene>
<evidence type="ECO:0008006" key="3">
    <source>
        <dbReference type="Google" id="ProtNLM"/>
    </source>
</evidence>
<evidence type="ECO:0000313" key="2">
    <source>
        <dbReference type="Proteomes" id="UP000001968"/>
    </source>
</evidence>
<reference evidence="2" key="1">
    <citation type="journal article" date="2010" name="Environ. Microbiol.">
        <title>The genome of Syntrophomonas wolfei: new insights into syntrophic metabolism and biohydrogen production.</title>
        <authorList>
            <person name="Sieber J.R."/>
            <person name="Sims D.R."/>
            <person name="Han C."/>
            <person name="Kim E."/>
            <person name="Lykidis A."/>
            <person name="Lapidus A.L."/>
            <person name="McDonnald E."/>
            <person name="Rohlin L."/>
            <person name="Culley D.E."/>
            <person name="Gunsalus R."/>
            <person name="McInerney M.J."/>
        </authorList>
    </citation>
    <scope>NUCLEOTIDE SEQUENCE [LARGE SCALE GENOMIC DNA]</scope>
    <source>
        <strain evidence="2">DSM 2245B / Goettingen</strain>
    </source>
</reference>
<accession>Q0AU19</accession>
<dbReference type="Gene3D" id="1.10.3540.10">
    <property type="entry name" value="uncharacterized protein from magnetospirillum magneticum domain"/>
    <property type="match status" value="1"/>
</dbReference>